<comment type="caution">
    <text evidence="2">The sequence shown here is derived from an EMBL/GenBank/DDBJ whole genome shotgun (WGS) entry which is preliminary data.</text>
</comment>
<sequence>MKNKLKYSLLSSLLLTLAVSVTTQAVTLRGEIQPDRYTYYLTPAYGKTLKALNDKSNRPYYPIYPHGELYPYGAYQQTKDKPAPTAMTCISSVYYNRGAAANWLKIACVDNNGLEYEGNQKWPPKSIATRICKVGEARCDSFLSLKSDGWSGPQ</sequence>
<evidence type="ECO:0000313" key="2">
    <source>
        <dbReference type="EMBL" id="OAT52343.1"/>
    </source>
</evidence>
<reference evidence="2 3" key="1">
    <citation type="submission" date="2016-04" db="EMBL/GenBank/DDBJ databases">
        <title>ATOL: Assembling a taxonomically balanced genome-scale reconstruction of the evolutionary history of the Enterobacteriaceae.</title>
        <authorList>
            <person name="Plunkett G.III."/>
            <person name="Neeno-Eckwall E.C."/>
            <person name="Glasner J.D."/>
            <person name="Perna N.T."/>
        </authorList>
    </citation>
    <scope>NUCLEOTIDE SEQUENCE [LARGE SCALE GENOMIC DNA]</scope>
    <source>
        <strain evidence="2 3">ATCC 35613</strain>
    </source>
</reference>
<dbReference type="EMBL" id="LXEW01000023">
    <property type="protein sequence ID" value="OAT52343.1"/>
    <property type="molecule type" value="Genomic_DNA"/>
</dbReference>
<organism evidence="2 3">
    <name type="scientific">Providencia heimbachae ATCC 35613</name>
    <dbReference type="NCBI Taxonomy" id="1354272"/>
    <lineage>
        <taxon>Bacteria</taxon>
        <taxon>Pseudomonadati</taxon>
        <taxon>Pseudomonadota</taxon>
        <taxon>Gammaproteobacteria</taxon>
        <taxon>Enterobacterales</taxon>
        <taxon>Morganellaceae</taxon>
        <taxon>Providencia</taxon>
    </lineage>
</organism>
<name>A0A1B7JWP5_9GAMM</name>
<keyword evidence="1" id="KW-0732">Signal</keyword>
<dbReference type="PATRIC" id="fig|1354272.4.peg.1578"/>
<keyword evidence="3" id="KW-1185">Reference proteome</keyword>
<feature type="signal peptide" evidence="1">
    <location>
        <begin position="1"/>
        <end position="25"/>
    </location>
</feature>
<dbReference type="RefSeq" id="WP_068908295.1">
    <property type="nucleotide sequence ID" value="NZ_LXEW01000023.1"/>
</dbReference>
<protein>
    <submittedName>
        <fullName evidence="2">Uncharacterized protein</fullName>
    </submittedName>
</protein>
<dbReference type="AlphaFoldDB" id="A0A1B7JWP5"/>
<gene>
    <name evidence="2" type="ORF">M998_1552</name>
</gene>
<evidence type="ECO:0000256" key="1">
    <source>
        <dbReference type="SAM" id="SignalP"/>
    </source>
</evidence>
<dbReference type="OrthoDB" id="6463440at2"/>
<accession>A0A1B7JWP5</accession>
<feature type="chain" id="PRO_5008595610" evidence="1">
    <location>
        <begin position="26"/>
        <end position="154"/>
    </location>
</feature>
<evidence type="ECO:0000313" key="3">
    <source>
        <dbReference type="Proteomes" id="UP000078224"/>
    </source>
</evidence>
<dbReference type="Proteomes" id="UP000078224">
    <property type="component" value="Unassembled WGS sequence"/>
</dbReference>
<proteinExistence type="predicted"/>